<reference evidence="1 2" key="1">
    <citation type="submission" date="2022-12" db="EMBL/GenBank/DDBJ databases">
        <title>Chitinophagaceae gen. sp. nov., a new member of the family Chitinophagaceae, isolated from soil in a chemical factory.</title>
        <authorList>
            <person name="Ke Z."/>
        </authorList>
    </citation>
    <scope>NUCLEOTIDE SEQUENCE [LARGE SCALE GENOMIC DNA]</scope>
    <source>
        <strain evidence="1 2">LY-5</strain>
    </source>
</reference>
<keyword evidence="2" id="KW-1185">Reference proteome</keyword>
<proteinExistence type="predicted"/>
<accession>A0ABT4UPV0</accession>
<sequence length="132" mass="15203">MKNYFDIVKNYLQDLEIRVTYENRQQGIIIINNEAEGVVNLIICIAPPIIIFEQFIFEMEKPDLAIYKALLSKNRDMIHGAFTLDDSGTKVIYRNSLQVENIDSNELEGTLNALSLLLSEYSNQIINFSKKQ</sequence>
<organism evidence="1 2">
    <name type="scientific">Polluticaenibacter yanchengensis</name>
    <dbReference type="NCBI Taxonomy" id="3014562"/>
    <lineage>
        <taxon>Bacteria</taxon>
        <taxon>Pseudomonadati</taxon>
        <taxon>Bacteroidota</taxon>
        <taxon>Chitinophagia</taxon>
        <taxon>Chitinophagales</taxon>
        <taxon>Chitinophagaceae</taxon>
        <taxon>Polluticaenibacter</taxon>
    </lineage>
</organism>
<evidence type="ECO:0000313" key="1">
    <source>
        <dbReference type="EMBL" id="MDA3616168.1"/>
    </source>
</evidence>
<comment type="caution">
    <text evidence="1">The sequence shown here is derived from an EMBL/GenBank/DDBJ whole genome shotgun (WGS) entry which is preliminary data.</text>
</comment>
<dbReference type="Proteomes" id="UP001210231">
    <property type="component" value="Unassembled WGS sequence"/>
</dbReference>
<evidence type="ECO:0000313" key="2">
    <source>
        <dbReference type="Proteomes" id="UP001210231"/>
    </source>
</evidence>
<dbReference type="Gene3D" id="3.30.1460.10">
    <property type="match status" value="1"/>
</dbReference>
<dbReference type="SUPFAM" id="SSF69635">
    <property type="entry name" value="Type III secretory system chaperone-like"/>
    <property type="match status" value="1"/>
</dbReference>
<dbReference type="InterPro" id="IPR054345">
    <property type="entry name" value="Tir-like"/>
</dbReference>
<dbReference type="Pfam" id="PF22550">
    <property type="entry name" value="CesT_Tir_1"/>
    <property type="match status" value="1"/>
</dbReference>
<dbReference type="RefSeq" id="WP_407032498.1">
    <property type="nucleotide sequence ID" value="NZ_JAQGEF010000024.1"/>
</dbReference>
<gene>
    <name evidence="1" type="ORF">O3P16_15230</name>
</gene>
<name>A0ABT4UPV0_9BACT</name>
<protein>
    <submittedName>
        <fullName evidence="1">YbjN domain-containing protein</fullName>
    </submittedName>
</protein>
<dbReference type="EMBL" id="JAQGEF010000024">
    <property type="protein sequence ID" value="MDA3616168.1"/>
    <property type="molecule type" value="Genomic_DNA"/>
</dbReference>